<dbReference type="AlphaFoldDB" id="A0A4S4M024"/>
<name>A0A4S4M024_9APHY</name>
<evidence type="ECO:0008006" key="5">
    <source>
        <dbReference type="Google" id="ProtNLM"/>
    </source>
</evidence>
<protein>
    <recommendedName>
        <fullName evidence="5">Integral membrane protein</fullName>
    </recommendedName>
</protein>
<sequence>MADQATAASAKRPVLQPSHYSTHEEHITKPFDCLHPTRAKFFPRAEVSHRAVNGPLASTLSQSSEWNLRASRKGRFRSSSIHVRHHPGEARTIREVLVSQRLRHPHSNLKVHLTWDVSFWVAIVFVLGSAAWIVNGFVLFLPLVNVGEVHTDAASWWAFVGGTLFELGSYLMLVESLNASHEQLFGPALWGHTHTASDSSNASSDEETVSEKGKNPSPRFRWIGLGDPRDLGYLASAIQMFAASIFWVSTITGIPGVIPNLAISPPTAIADVFYWTPQVIGGMGFVVSSALFMLEVQRKWWRPEFGSIGWYVAVFNLIGAIGFTLCGALGYGHQYRYSTDELIATTVTLIPHRYIFTAKLA</sequence>
<comment type="caution">
    <text evidence="3">The sequence shown here is derived from an EMBL/GenBank/DDBJ whole genome shotgun (WGS) entry which is preliminary data.</text>
</comment>
<feature type="region of interest" description="Disordered" evidence="1">
    <location>
        <begin position="1"/>
        <end position="23"/>
    </location>
</feature>
<evidence type="ECO:0000256" key="2">
    <source>
        <dbReference type="SAM" id="Phobius"/>
    </source>
</evidence>
<gene>
    <name evidence="3" type="ORF">EUX98_g9364</name>
</gene>
<evidence type="ECO:0000256" key="1">
    <source>
        <dbReference type="SAM" id="MobiDB-lite"/>
    </source>
</evidence>
<feature type="transmembrane region" description="Helical" evidence="2">
    <location>
        <begin position="154"/>
        <end position="173"/>
    </location>
</feature>
<feature type="transmembrane region" description="Helical" evidence="2">
    <location>
        <begin position="274"/>
        <end position="296"/>
    </location>
</feature>
<organism evidence="3 4">
    <name type="scientific">Antrodiella citrinella</name>
    <dbReference type="NCBI Taxonomy" id="2447956"/>
    <lineage>
        <taxon>Eukaryota</taxon>
        <taxon>Fungi</taxon>
        <taxon>Dikarya</taxon>
        <taxon>Basidiomycota</taxon>
        <taxon>Agaricomycotina</taxon>
        <taxon>Agaricomycetes</taxon>
        <taxon>Polyporales</taxon>
        <taxon>Steccherinaceae</taxon>
        <taxon>Antrodiella</taxon>
    </lineage>
</organism>
<keyword evidence="4" id="KW-1185">Reference proteome</keyword>
<dbReference type="EMBL" id="SGPM01000764">
    <property type="protein sequence ID" value="THH16050.1"/>
    <property type="molecule type" value="Genomic_DNA"/>
</dbReference>
<keyword evidence="2" id="KW-0812">Transmembrane</keyword>
<dbReference type="OrthoDB" id="2603at2759"/>
<evidence type="ECO:0000313" key="3">
    <source>
        <dbReference type="EMBL" id="THH16050.1"/>
    </source>
</evidence>
<feature type="transmembrane region" description="Helical" evidence="2">
    <location>
        <begin position="231"/>
        <end position="254"/>
    </location>
</feature>
<dbReference type="Proteomes" id="UP000308730">
    <property type="component" value="Unassembled WGS sequence"/>
</dbReference>
<feature type="transmembrane region" description="Helical" evidence="2">
    <location>
        <begin position="308"/>
        <end position="331"/>
    </location>
</feature>
<keyword evidence="2" id="KW-0472">Membrane</keyword>
<keyword evidence="2" id="KW-1133">Transmembrane helix</keyword>
<accession>A0A4S4M024</accession>
<proteinExistence type="predicted"/>
<feature type="region of interest" description="Disordered" evidence="1">
    <location>
        <begin position="196"/>
        <end position="215"/>
    </location>
</feature>
<evidence type="ECO:0000313" key="4">
    <source>
        <dbReference type="Proteomes" id="UP000308730"/>
    </source>
</evidence>
<reference evidence="3 4" key="1">
    <citation type="submission" date="2019-02" db="EMBL/GenBank/DDBJ databases">
        <title>Genome sequencing of the rare red list fungi Antrodiella citrinella (Flaviporus citrinellus).</title>
        <authorList>
            <person name="Buettner E."/>
            <person name="Kellner H."/>
        </authorList>
    </citation>
    <scope>NUCLEOTIDE SEQUENCE [LARGE SCALE GENOMIC DNA]</scope>
    <source>
        <strain evidence="3 4">DSM 108506</strain>
    </source>
</reference>
<feature type="transmembrane region" description="Helical" evidence="2">
    <location>
        <begin position="113"/>
        <end position="134"/>
    </location>
</feature>